<dbReference type="InterPro" id="IPR000222">
    <property type="entry name" value="PP2C_BS"/>
</dbReference>
<reference evidence="2 3" key="1">
    <citation type="journal article" date="2005" name="PLoS Biol.">
        <title>The genomes of Oryza sativa: a history of duplications.</title>
        <authorList>
            <person name="Yu J."/>
            <person name="Wang J."/>
            <person name="Lin W."/>
            <person name="Li S."/>
            <person name="Li H."/>
            <person name="Zhou J."/>
            <person name="Ni P."/>
            <person name="Dong W."/>
            <person name="Hu S."/>
            <person name="Zeng C."/>
            <person name="Zhang J."/>
            <person name="Zhang Y."/>
            <person name="Li R."/>
            <person name="Xu Z."/>
            <person name="Li S."/>
            <person name="Li X."/>
            <person name="Zheng H."/>
            <person name="Cong L."/>
            <person name="Lin L."/>
            <person name="Yin J."/>
            <person name="Geng J."/>
            <person name="Li G."/>
            <person name="Shi J."/>
            <person name="Liu J."/>
            <person name="Lv H."/>
            <person name="Li J."/>
            <person name="Wang J."/>
            <person name="Deng Y."/>
            <person name="Ran L."/>
            <person name="Shi X."/>
            <person name="Wang X."/>
            <person name="Wu Q."/>
            <person name="Li C."/>
            <person name="Ren X."/>
            <person name="Wang J."/>
            <person name="Wang X."/>
            <person name="Li D."/>
            <person name="Liu D."/>
            <person name="Zhang X."/>
            <person name="Ji Z."/>
            <person name="Zhao W."/>
            <person name="Sun Y."/>
            <person name="Zhang Z."/>
            <person name="Bao J."/>
            <person name="Han Y."/>
            <person name="Dong L."/>
            <person name="Ji J."/>
            <person name="Chen P."/>
            <person name="Wu S."/>
            <person name="Liu J."/>
            <person name="Xiao Y."/>
            <person name="Bu D."/>
            <person name="Tan J."/>
            <person name="Yang L."/>
            <person name="Ye C."/>
            <person name="Zhang J."/>
            <person name="Xu J."/>
            <person name="Zhou Y."/>
            <person name="Yu Y."/>
            <person name="Zhang B."/>
            <person name="Zhuang S."/>
            <person name="Wei H."/>
            <person name="Liu B."/>
            <person name="Lei M."/>
            <person name="Yu H."/>
            <person name="Li Y."/>
            <person name="Xu H."/>
            <person name="Wei S."/>
            <person name="He X."/>
            <person name="Fang L."/>
            <person name="Zhang Z."/>
            <person name="Zhang Y."/>
            <person name="Huang X."/>
            <person name="Su Z."/>
            <person name="Tong W."/>
            <person name="Li J."/>
            <person name="Tong Z."/>
            <person name="Li S."/>
            <person name="Ye J."/>
            <person name="Wang L."/>
            <person name="Fang L."/>
            <person name="Lei T."/>
            <person name="Chen C."/>
            <person name="Chen H."/>
            <person name="Xu Z."/>
            <person name="Li H."/>
            <person name="Huang H."/>
            <person name="Zhang F."/>
            <person name="Xu H."/>
            <person name="Li N."/>
            <person name="Zhao C."/>
            <person name="Li S."/>
            <person name="Dong L."/>
            <person name="Huang Y."/>
            <person name="Li L."/>
            <person name="Xi Y."/>
            <person name="Qi Q."/>
            <person name="Li W."/>
            <person name="Zhang B."/>
            <person name="Hu W."/>
            <person name="Zhang Y."/>
            <person name="Tian X."/>
            <person name="Jiao Y."/>
            <person name="Liang X."/>
            <person name="Jin J."/>
            <person name="Gao L."/>
            <person name="Zheng W."/>
            <person name="Hao B."/>
            <person name="Liu S."/>
            <person name="Wang W."/>
            <person name="Yuan L."/>
            <person name="Cao M."/>
            <person name="McDermott J."/>
            <person name="Samudrala R."/>
            <person name="Wang J."/>
            <person name="Wong G.K."/>
            <person name="Yang H."/>
        </authorList>
    </citation>
    <scope>NUCLEOTIDE SEQUENCE [LARGE SCALE GENOMIC DNA]</scope>
    <source>
        <strain evidence="3">cv. 93-11</strain>
    </source>
</reference>
<dbReference type="AlphaFoldDB" id="B8B560"/>
<dbReference type="InterPro" id="IPR036457">
    <property type="entry name" value="PPM-type-like_dom_sf"/>
</dbReference>
<dbReference type="EC" id="3.1.3.16" evidence="1"/>
<sequence>MGCAQGKCCVPRRQRGRGGGGGGAVGGRGGATLGRVAVPGAGLVLEYATLAVAGLYPDSPGRESQDAHLVATRFAGHPDLHLFAVFDGHGACGAACAGVGLLDTSFVGLSLESLALHSHLLPPSQNKCSFALFMFNV</sequence>
<organism evidence="2 3">
    <name type="scientific">Oryza sativa subsp. indica</name>
    <name type="common">Rice</name>
    <dbReference type="NCBI Taxonomy" id="39946"/>
    <lineage>
        <taxon>Eukaryota</taxon>
        <taxon>Viridiplantae</taxon>
        <taxon>Streptophyta</taxon>
        <taxon>Embryophyta</taxon>
        <taxon>Tracheophyta</taxon>
        <taxon>Spermatophyta</taxon>
        <taxon>Magnoliopsida</taxon>
        <taxon>Liliopsida</taxon>
        <taxon>Poales</taxon>
        <taxon>Poaceae</taxon>
        <taxon>BOP clade</taxon>
        <taxon>Oryzoideae</taxon>
        <taxon>Oryzeae</taxon>
        <taxon>Oryzinae</taxon>
        <taxon>Oryza</taxon>
        <taxon>Oryza sativa</taxon>
    </lineage>
</organism>
<dbReference type="GO" id="GO:0043169">
    <property type="term" value="F:cation binding"/>
    <property type="evidence" value="ECO:0007669"/>
    <property type="project" value="InterPro"/>
</dbReference>
<name>B8B560_ORYSI</name>
<evidence type="ECO:0000313" key="2">
    <source>
        <dbReference type="EMBL" id="EEC82552.1"/>
    </source>
</evidence>
<gene>
    <name evidence="2" type="ORF">OsI_27095</name>
</gene>
<dbReference type="Gene3D" id="3.60.40.10">
    <property type="entry name" value="PPM-type phosphatase domain"/>
    <property type="match status" value="1"/>
</dbReference>
<keyword evidence="3" id="KW-1185">Reference proteome</keyword>
<dbReference type="Proteomes" id="UP000007015">
    <property type="component" value="Chromosome 7"/>
</dbReference>
<dbReference type="HOGENOM" id="CLU_1868521_0_0_1"/>
<dbReference type="Gramene" id="BGIOSGA023814-TA">
    <property type="protein sequence ID" value="BGIOSGA023814-PA"/>
    <property type="gene ID" value="BGIOSGA023814"/>
</dbReference>
<dbReference type="GO" id="GO:0004722">
    <property type="term" value="F:protein serine/threonine phosphatase activity"/>
    <property type="evidence" value="ECO:0007669"/>
    <property type="project" value="UniProtKB-EC"/>
</dbReference>
<dbReference type="SUPFAM" id="SSF81606">
    <property type="entry name" value="PP2C-like"/>
    <property type="match status" value="1"/>
</dbReference>
<evidence type="ECO:0000256" key="1">
    <source>
        <dbReference type="ARBA" id="ARBA00013081"/>
    </source>
</evidence>
<proteinExistence type="predicted"/>
<dbReference type="PROSITE" id="PS01032">
    <property type="entry name" value="PPM_1"/>
    <property type="match status" value="1"/>
</dbReference>
<accession>B8B560</accession>
<evidence type="ECO:0000313" key="3">
    <source>
        <dbReference type="Proteomes" id="UP000007015"/>
    </source>
</evidence>
<dbReference type="EMBL" id="CM000132">
    <property type="protein sequence ID" value="EEC82552.1"/>
    <property type="molecule type" value="Genomic_DNA"/>
</dbReference>
<protein>
    <recommendedName>
        <fullName evidence="1">protein-serine/threonine phosphatase</fullName>
        <ecNumber evidence="1">3.1.3.16</ecNumber>
    </recommendedName>
</protein>
<dbReference type="STRING" id="39946.B8B560"/>